<evidence type="ECO:0000256" key="7">
    <source>
        <dbReference type="ARBA" id="ARBA00023180"/>
    </source>
</evidence>
<dbReference type="InterPro" id="IPR009003">
    <property type="entry name" value="Peptidase_S1_PA"/>
</dbReference>
<proteinExistence type="inferred from homology"/>
<dbReference type="GO" id="GO:0045087">
    <property type="term" value="P:innate immune response"/>
    <property type="evidence" value="ECO:0007669"/>
    <property type="project" value="UniProtKB-KW"/>
</dbReference>
<dbReference type="PANTHER" id="PTHR24256">
    <property type="entry name" value="TRYPTASE-RELATED"/>
    <property type="match status" value="1"/>
</dbReference>
<evidence type="ECO:0000256" key="8">
    <source>
        <dbReference type="ARBA" id="ARBA00024195"/>
    </source>
</evidence>
<evidence type="ECO:0000256" key="5">
    <source>
        <dbReference type="ARBA" id="ARBA00022859"/>
    </source>
</evidence>
<keyword evidence="3" id="KW-0399">Innate immunity</keyword>
<keyword evidence="7" id="KW-0325">Glycoprotein</keyword>
<reference evidence="9 10" key="1">
    <citation type="journal article" date="2017" name="G3 (Bethesda)">
        <title>The Physical Genome Mapping of Anopheles albimanus Corrected Scaffold Misassemblies and Identified Interarm Rearrangements in Genus Anopheles.</title>
        <authorList>
            <person name="Artemov G.N."/>
            <person name="Peery A.N."/>
            <person name="Jiang X."/>
            <person name="Tu Z."/>
            <person name="Stegniy V.N."/>
            <person name="Sharakhova M.V."/>
            <person name="Sharakhov I.V."/>
        </authorList>
    </citation>
    <scope>NUCLEOTIDE SEQUENCE [LARGE SCALE GENOMIC DNA]</scope>
    <source>
        <strain evidence="9 10">ALBI9_A</strain>
    </source>
</reference>
<evidence type="ECO:0000256" key="6">
    <source>
        <dbReference type="ARBA" id="ARBA00023157"/>
    </source>
</evidence>
<dbReference type="EnsemblMetazoa" id="AALB010767-RA">
    <property type="protein sequence ID" value="AALB010767-PA"/>
    <property type="gene ID" value="AALB010767"/>
</dbReference>
<dbReference type="GO" id="GO:0006508">
    <property type="term" value="P:proteolysis"/>
    <property type="evidence" value="ECO:0007669"/>
    <property type="project" value="InterPro"/>
</dbReference>
<dbReference type="SMART" id="SM00020">
    <property type="entry name" value="Tryp_SPc"/>
    <property type="match status" value="1"/>
</dbReference>
<comment type="similarity">
    <text evidence="8">Belongs to the peptidase S1 family. CLIP subfamily.</text>
</comment>
<keyword evidence="5" id="KW-0391">Immunity</keyword>
<dbReference type="InterPro" id="IPR051487">
    <property type="entry name" value="Ser/Thr_Proteases_Immune/Dev"/>
</dbReference>
<sequence>MKCLNHFVLLLLLVLAATWAAHAKPDACSANKGTCRPRACCRDEHNRERAIALVGVCQRDEICCSSEVKVKPCMEGKGSCLPLGCCPNDKDTIAIVERTGECGSFAICCLYEAAAAAAAPAAVKSTCSFMESEPMCGTRETGITESTDIRANRWEFPWSVAIFEIRSMASWTFNVFLCGGSVLQDGTIVTTAECVEKQRANVLRVHLGRWNLVAPGREECSQLLSVTKIVLHGGYNPATKENNIALLLTGGIVQWSTSVNHICLPTAERSDTDPCYIVGWDSESTGSVNYMLKFSVRTDETLDECRDSVREHHPSSAYVLSLEHGCASVVDTMDKHYPCARITGSGVVCRSSATGRYYLRGIALYALRNCSLSTINDLFVDVTRYLDWIRDTPRGE</sequence>
<dbReference type="GeneID" id="118464341"/>
<dbReference type="VEuPathDB" id="VectorBase:AALB20_029317"/>
<dbReference type="PROSITE" id="PS50240">
    <property type="entry name" value="TRYPSIN_DOM"/>
    <property type="match status" value="1"/>
</dbReference>
<protein>
    <submittedName>
        <fullName evidence="9">Uncharacterized protein</fullName>
    </submittedName>
</protein>
<evidence type="ECO:0000256" key="2">
    <source>
        <dbReference type="ARBA" id="ARBA00022525"/>
    </source>
</evidence>
<evidence type="ECO:0000313" key="9">
    <source>
        <dbReference type="EnsemblMetazoa" id="AALB010767-PA"/>
    </source>
</evidence>
<comment type="subcellular location">
    <subcellularLocation>
        <location evidence="1">Secreted</location>
    </subcellularLocation>
</comment>
<dbReference type="Proteomes" id="UP000069272">
    <property type="component" value="Chromosome 3R"/>
</dbReference>
<keyword evidence="2" id="KW-0964">Secreted</keyword>
<reference evidence="9" key="2">
    <citation type="submission" date="2022-08" db="UniProtKB">
        <authorList>
            <consortium name="EnsemblMetazoa"/>
        </authorList>
    </citation>
    <scope>IDENTIFICATION</scope>
    <source>
        <strain evidence="9">STECLA/ALBI9_A</strain>
    </source>
</reference>
<dbReference type="InterPro" id="IPR001254">
    <property type="entry name" value="Trypsin_dom"/>
</dbReference>
<dbReference type="RefSeq" id="XP_035787552.1">
    <property type="nucleotide sequence ID" value="XM_035931659.1"/>
</dbReference>
<dbReference type="SUPFAM" id="SSF50494">
    <property type="entry name" value="Trypsin-like serine proteases"/>
    <property type="match status" value="1"/>
</dbReference>
<evidence type="ECO:0000256" key="1">
    <source>
        <dbReference type="ARBA" id="ARBA00004613"/>
    </source>
</evidence>
<dbReference type="STRING" id="7167.A0A182FW32"/>
<evidence type="ECO:0000313" key="10">
    <source>
        <dbReference type="Proteomes" id="UP000069272"/>
    </source>
</evidence>
<name>A0A182FW32_ANOAL</name>
<evidence type="ECO:0000256" key="4">
    <source>
        <dbReference type="ARBA" id="ARBA00022729"/>
    </source>
</evidence>
<dbReference type="AlphaFoldDB" id="A0A182FW32"/>
<dbReference type="OrthoDB" id="7726766at2759"/>
<keyword evidence="10" id="KW-1185">Reference proteome</keyword>
<dbReference type="GO" id="GO:0004252">
    <property type="term" value="F:serine-type endopeptidase activity"/>
    <property type="evidence" value="ECO:0007669"/>
    <property type="project" value="InterPro"/>
</dbReference>
<dbReference type="GO" id="GO:0005576">
    <property type="term" value="C:extracellular region"/>
    <property type="evidence" value="ECO:0007669"/>
    <property type="project" value="UniProtKB-SubCell"/>
</dbReference>
<keyword evidence="4" id="KW-0732">Signal</keyword>
<keyword evidence="6" id="KW-1015">Disulfide bond</keyword>
<dbReference type="Pfam" id="PF00089">
    <property type="entry name" value="Trypsin"/>
    <property type="match status" value="1"/>
</dbReference>
<evidence type="ECO:0000256" key="3">
    <source>
        <dbReference type="ARBA" id="ARBA00022588"/>
    </source>
</evidence>
<accession>A0A182FW32</accession>
<dbReference type="InterPro" id="IPR043504">
    <property type="entry name" value="Peptidase_S1_PA_chymotrypsin"/>
</dbReference>
<dbReference type="VEuPathDB" id="VectorBase:AALB010767"/>
<dbReference type="Gene3D" id="2.40.10.10">
    <property type="entry name" value="Trypsin-like serine proteases"/>
    <property type="match status" value="1"/>
</dbReference>
<dbReference type="KEGG" id="aali:118464341"/>
<organism evidence="9 10">
    <name type="scientific">Anopheles albimanus</name>
    <name type="common">New world malaria mosquito</name>
    <dbReference type="NCBI Taxonomy" id="7167"/>
    <lineage>
        <taxon>Eukaryota</taxon>
        <taxon>Metazoa</taxon>
        <taxon>Ecdysozoa</taxon>
        <taxon>Arthropoda</taxon>
        <taxon>Hexapoda</taxon>
        <taxon>Insecta</taxon>
        <taxon>Pterygota</taxon>
        <taxon>Neoptera</taxon>
        <taxon>Endopterygota</taxon>
        <taxon>Diptera</taxon>
        <taxon>Nematocera</taxon>
        <taxon>Culicoidea</taxon>
        <taxon>Culicidae</taxon>
        <taxon>Anophelinae</taxon>
        <taxon>Anopheles</taxon>
    </lineage>
</organism>